<keyword evidence="3" id="KW-1185">Reference proteome</keyword>
<evidence type="ECO:0000256" key="1">
    <source>
        <dbReference type="SAM" id="MobiDB-lite"/>
    </source>
</evidence>
<feature type="region of interest" description="Disordered" evidence="1">
    <location>
        <begin position="1"/>
        <end position="20"/>
    </location>
</feature>
<proteinExistence type="predicted"/>
<gene>
    <name evidence="2" type="ORF">BT96DRAFT_946794</name>
</gene>
<evidence type="ECO:0000313" key="2">
    <source>
        <dbReference type="EMBL" id="KAE9389506.1"/>
    </source>
</evidence>
<dbReference type="EMBL" id="ML769693">
    <property type="protein sequence ID" value="KAE9389506.1"/>
    <property type="molecule type" value="Genomic_DNA"/>
</dbReference>
<name>A0A6A4GVK2_9AGAR</name>
<dbReference type="AlphaFoldDB" id="A0A6A4GVK2"/>
<accession>A0A6A4GVK2</accession>
<feature type="region of interest" description="Disordered" evidence="1">
    <location>
        <begin position="33"/>
        <end position="62"/>
    </location>
</feature>
<protein>
    <submittedName>
        <fullName evidence="2">Uncharacterized protein</fullName>
    </submittedName>
</protein>
<dbReference type="Proteomes" id="UP000799118">
    <property type="component" value="Unassembled WGS sequence"/>
</dbReference>
<organism evidence="2 3">
    <name type="scientific">Gymnopus androsaceus JB14</name>
    <dbReference type="NCBI Taxonomy" id="1447944"/>
    <lineage>
        <taxon>Eukaryota</taxon>
        <taxon>Fungi</taxon>
        <taxon>Dikarya</taxon>
        <taxon>Basidiomycota</taxon>
        <taxon>Agaricomycotina</taxon>
        <taxon>Agaricomycetes</taxon>
        <taxon>Agaricomycetidae</taxon>
        <taxon>Agaricales</taxon>
        <taxon>Marasmiineae</taxon>
        <taxon>Omphalotaceae</taxon>
        <taxon>Gymnopus</taxon>
    </lineage>
</organism>
<reference evidence="2" key="1">
    <citation type="journal article" date="2019" name="Environ. Microbiol.">
        <title>Fungal ecological strategies reflected in gene transcription - a case study of two litter decomposers.</title>
        <authorList>
            <person name="Barbi F."/>
            <person name="Kohler A."/>
            <person name="Barry K."/>
            <person name="Baskaran P."/>
            <person name="Daum C."/>
            <person name="Fauchery L."/>
            <person name="Ihrmark K."/>
            <person name="Kuo A."/>
            <person name="LaButti K."/>
            <person name="Lipzen A."/>
            <person name="Morin E."/>
            <person name="Grigoriev I.V."/>
            <person name="Henrissat B."/>
            <person name="Lindahl B."/>
            <person name="Martin F."/>
        </authorList>
    </citation>
    <scope>NUCLEOTIDE SEQUENCE</scope>
    <source>
        <strain evidence="2">JB14</strain>
    </source>
</reference>
<sequence>MCKSCHEPGPCRSDRPPLFSKPDLESVEQIWGNVSPPIKPAVESNEKPASTGEPQAKEPSTSDSMVFLAAMMTSFLHLLPMQEWTNFVKTNPEYILQAAANKEIAELYLKSPHSSLLQAW</sequence>
<evidence type="ECO:0000313" key="3">
    <source>
        <dbReference type="Proteomes" id="UP000799118"/>
    </source>
</evidence>